<dbReference type="InterPro" id="IPR029432">
    <property type="entry name" value="Gp28/Gp37-like_dom"/>
</dbReference>
<keyword evidence="3" id="KW-1185">Reference proteome</keyword>
<dbReference type="AlphaFoldDB" id="A0A927RIJ0"/>
<dbReference type="Pfam" id="PF14594">
    <property type="entry name" value="Sipho_Gp37"/>
    <property type="match status" value="1"/>
</dbReference>
<evidence type="ECO:0000313" key="3">
    <source>
        <dbReference type="Proteomes" id="UP000638648"/>
    </source>
</evidence>
<dbReference type="RefSeq" id="WP_192750403.1">
    <property type="nucleotide sequence ID" value="NZ_BAABJL010000011.1"/>
</dbReference>
<evidence type="ECO:0000313" key="2">
    <source>
        <dbReference type="EMBL" id="MBE1606241.1"/>
    </source>
</evidence>
<dbReference type="EMBL" id="JADBEM010000001">
    <property type="protein sequence ID" value="MBE1606241.1"/>
    <property type="molecule type" value="Genomic_DNA"/>
</dbReference>
<sequence length="392" mass="42076">MTWQLLARMPDRSIGGFLRSWSATLAMRVNEVGSWTLSIPPEETPEGWPAPGAGVIFLRDGEVVASGMLDERSFAWSADPGDEAEGPGLYSLAGDTDLGRLGYRIVYPTPSVAWADQPNDSATNPRAGYFVYGPDEAEEVLRVTVNWQAGSLALATRRVAGLRLGTSTGAGTQVTIRERFTPLLDALRTVALAGGGLVFDVRDNLNGAMEFVVRAPADKSRTARFGVELGNVRTLSVSSVSATATAALVAGQGDLAARELVEFYVAGERREVFVDQRQVDSTETADARYAEYLKAASEVLAASGEQTAVSALIQDTPTVRWRRDFDLGDKVAVTTPFGAVEDLVRQVDVKIDETGLEEVTSVIGTTQAQTDDPLASTVAALQRRISYLERAL</sequence>
<reference evidence="2" key="1">
    <citation type="submission" date="2020-10" db="EMBL/GenBank/DDBJ databases">
        <title>Sequencing the genomes of 1000 actinobacteria strains.</title>
        <authorList>
            <person name="Klenk H.-P."/>
        </authorList>
    </citation>
    <scope>NUCLEOTIDE SEQUENCE</scope>
    <source>
        <strain evidence="2">DSM 45354</strain>
    </source>
</reference>
<organism evidence="2 3">
    <name type="scientific">Actinopolymorpha pittospori</name>
    <dbReference type="NCBI Taxonomy" id="648752"/>
    <lineage>
        <taxon>Bacteria</taxon>
        <taxon>Bacillati</taxon>
        <taxon>Actinomycetota</taxon>
        <taxon>Actinomycetes</taxon>
        <taxon>Propionibacteriales</taxon>
        <taxon>Actinopolymorphaceae</taxon>
        <taxon>Actinopolymorpha</taxon>
    </lineage>
</organism>
<dbReference type="Proteomes" id="UP000638648">
    <property type="component" value="Unassembled WGS sequence"/>
</dbReference>
<gene>
    <name evidence="2" type="ORF">HEB94_003089</name>
</gene>
<name>A0A927RIJ0_9ACTN</name>
<evidence type="ECO:0000259" key="1">
    <source>
        <dbReference type="Pfam" id="PF14594"/>
    </source>
</evidence>
<protein>
    <recommendedName>
        <fullName evidence="1">Gp28/Gp37-like domain-containing protein</fullName>
    </recommendedName>
</protein>
<proteinExistence type="predicted"/>
<comment type="caution">
    <text evidence="2">The sequence shown here is derived from an EMBL/GenBank/DDBJ whole genome shotgun (WGS) entry which is preliminary data.</text>
</comment>
<accession>A0A927RIJ0</accession>
<feature type="domain" description="Gp28/Gp37-like" evidence="1">
    <location>
        <begin position="22"/>
        <end position="365"/>
    </location>
</feature>